<evidence type="ECO:0000313" key="11">
    <source>
        <dbReference type="EMBL" id="JAS14426.1"/>
    </source>
</evidence>
<evidence type="ECO:0000256" key="7">
    <source>
        <dbReference type="ARBA" id="ARBA00023128"/>
    </source>
</evidence>
<evidence type="ECO:0000256" key="1">
    <source>
        <dbReference type="ARBA" id="ARBA00004448"/>
    </source>
</evidence>
<evidence type="ECO:0000256" key="6">
    <source>
        <dbReference type="ARBA" id="ARBA00022989"/>
    </source>
</evidence>
<proteinExistence type="inferred from homology"/>
<feature type="transmembrane region" description="Helical" evidence="10">
    <location>
        <begin position="84"/>
        <end position="103"/>
    </location>
</feature>
<gene>
    <name evidence="11" type="ORF">g.2121</name>
</gene>
<reference evidence="11" key="1">
    <citation type="submission" date="2015-12" db="EMBL/GenBank/DDBJ databases">
        <title>De novo transcriptome assembly of four potential Pierce s Disease insect vectors from Arizona vineyards.</title>
        <authorList>
            <person name="Tassone E.E."/>
        </authorList>
    </citation>
    <scope>NUCLEOTIDE SEQUENCE</scope>
</reference>
<dbReference type="Pfam" id="PF07096">
    <property type="entry name" value="DUF1358"/>
    <property type="match status" value="1"/>
</dbReference>
<dbReference type="EMBL" id="GEDC01022872">
    <property type="protein sequence ID" value="JAS14426.1"/>
    <property type="molecule type" value="Transcribed_RNA"/>
</dbReference>
<keyword evidence="8 10" id="KW-0472">Membrane</keyword>
<evidence type="ECO:0000256" key="5">
    <source>
        <dbReference type="ARBA" id="ARBA00022792"/>
    </source>
</evidence>
<evidence type="ECO:0000256" key="8">
    <source>
        <dbReference type="ARBA" id="ARBA00023136"/>
    </source>
</evidence>
<comment type="similarity">
    <text evidence="2">Belongs to the TMEM242 family.</text>
</comment>
<organism evidence="11">
    <name type="scientific">Clastoptera arizonana</name>
    <name type="common">Arizona spittle bug</name>
    <dbReference type="NCBI Taxonomy" id="38151"/>
    <lineage>
        <taxon>Eukaryota</taxon>
        <taxon>Metazoa</taxon>
        <taxon>Ecdysozoa</taxon>
        <taxon>Arthropoda</taxon>
        <taxon>Hexapoda</taxon>
        <taxon>Insecta</taxon>
        <taxon>Pterygota</taxon>
        <taxon>Neoptera</taxon>
        <taxon>Paraneoptera</taxon>
        <taxon>Hemiptera</taxon>
        <taxon>Auchenorrhyncha</taxon>
        <taxon>Cercopoidea</taxon>
        <taxon>Clastopteridae</taxon>
        <taxon>Clastoptera</taxon>
    </lineage>
</organism>
<keyword evidence="6 10" id="KW-1133">Transmembrane helix</keyword>
<feature type="transmembrane region" description="Helical" evidence="10">
    <location>
        <begin position="28"/>
        <end position="49"/>
    </location>
</feature>
<evidence type="ECO:0000256" key="4">
    <source>
        <dbReference type="ARBA" id="ARBA00022692"/>
    </source>
</evidence>
<protein>
    <recommendedName>
        <fullName evidence="3">Transmembrane protein 242</fullName>
    </recommendedName>
</protein>
<keyword evidence="5" id="KW-0999">Mitochondrion inner membrane</keyword>
<evidence type="ECO:0000256" key="10">
    <source>
        <dbReference type="SAM" id="Phobius"/>
    </source>
</evidence>
<comment type="function">
    <text evidence="9">Scaffold protein that participates in the c-ring assembly of mitochondrial ATP synthase (F(1)F(0) ATP synthase or complex V) by facilitating the membrane insertion and oligomer formation of the subunit c/ATP5MC3. Participates in the incorporation of the c-ring into vestigial complexes. Additionally influences the incorporation of subunits MT-ATP6, MT-ATP8, ATP5MJ, and ATP5MK in the ATP synthase.</text>
</comment>
<comment type="subcellular location">
    <subcellularLocation>
        <location evidence="1">Mitochondrion inner membrane</location>
        <topology evidence="1">Multi-pass membrane protein</topology>
    </subcellularLocation>
</comment>
<evidence type="ECO:0000256" key="3">
    <source>
        <dbReference type="ARBA" id="ARBA00013934"/>
    </source>
</evidence>
<evidence type="ECO:0000256" key="2">
    <source>
        <dbReference type="ARBA" id="ARBA00007570"/>
    </source>
</evidence>
<accession>A0A1B6CLV8</accession>
<sequence length="154" mass="16665">MVSISDDEDSNLPESIEKDKYYNLKAGIFLTSVAGVAAVGAFGAALISAKKQDPDYFNKGILHTRDLPDNGVQLALKALKWGTVYAVAGVGLFCISVWGLSGAKNMQEFRQSMGSLLPRIPKNNPPQGRTEFAGLTDLLTYLSTDYSNKKSTDQ</sequence>
<evidence type="ECO:0000256" key="9">
    <source>
        <dbReference type="ARBA" id="ARBA00045905"/>
    </source>
</evidence>
<dbReference type="InterPro" id="IPR009792">
    <property type="entry name" value="TMEM242"/>
</dbReference>
<name>A0A1B6CLV8_9HEMI</name>
<dbReference type="PANTHER" id="PTHR13141">
    <property type="entry name" value="TRANSMEMBRANE PROTEIN 242"/>
    <property type="match status" value="1"/>
</dbReference>
<dbReference type="GO" id="GO:0005743">
    <property type="term" value="C:mitochondrial inner membrane"/>
    <property type="evidence" value="ECO:0007669"/>
    <property type="project" value="UniProtKB-SubCell"/>
</dbReference>
<dbReference type="AlphaFoldDB" id="A0A1B6CLV8"/>
<keyword evidence="4 10" id="KW-0812">Transmembrane</keyword>
<keyword evidence="7" id="KW-0496">Mitochondrion</keyword>
<dbReference type="PANTHER" id="PTHR13141:SF4">
    <property type="entry name" value="TRANSMEMBRANE PROTEIN 242"/>
    <property type="match status" value="1"/>
</dbReference>